<accession>A0A8H3MA80</accession>
<gene>
    <name evidence="1" type="ORF">RCL2_002994700</name>
</gene>
<comment type="caution">
    <text evidence="1">The sequence shown here is derived from an EMBL/GenBank/DDBJ whole genome shotgun (WGS) entry which is preliminary data.</text>
</comment>
<reference evidence="1" key="1">
    <citation type="submission" date="2019-10" db="EMBL/GenBank/DDBJ databases">
        <title>Conservation and host-specific expression of non-tandemly repeated heterogenous ribosome RNA gene in arbuscular mycorrhizal fungi.</title>
        <authorList>
            <person name="Maeda T."/>
            <person name="Kobayashi Y."/>
            <person name="Nakagawa T."/>
            <person name="Ezawa T."/>
            <person name="Yamaguchi K."/>
            <person name="Bino T."/>
            <person name="Nishimoto Y."/>
            <person name="Shigenobu S."/>
            <person name="Kawaguchi M."/>
        </authorList>
    </citation>
    <scope>NUCLEOTIDE SEQUENCE</scope>
    <source>
        <strain evidence="1">HR1</strain>
    </source>
</reference>
<evidence type="ECO:0000313" key="2">
    <source>
        <dbReference type="Proteomes" id="UP000615446"/>
    </source>
</evidence>
<proteinExistence type="predicted"/>
<protein>
    <submittedName>
        <fullName evidence="1">Uncharacterized protein</fullName>
    </submittedName>
</protein>
<evidence type="ECO:0000313" key="1">
    <source>
        <dbReference type="EMBL" id="GET03618.1"/>
    </source>
</evidence>
<sequence>MPDRYTINKLIDEVIDRANPNLTRIERRQFVLDNTKYLGNLITPKKVSDRLRFRDNQLQNAQNVQAAQAAQAARAVHAQTIQTVQTYSAVCTLLFTKYEKFLDDDNAD</sequence>
<dbReference type="EMBL" id="BLAL01000324">
    <property type="protein sequence ID" value="GET03618.1"/>
    <property type="molecule type" value="Genomic_DNA"/>
</dbReference>
<organism evidence="1 2">
    <name type="scientific">Rhizophagus clarus</name>
    <dbReference type="NCBI Taxonomy" id="94130"/>
    <lineage>
        <taxon>Eukaryota</taxon>
        <taxon>Fungi</taxon>
        <taxon>Fungi incertae sedis</taxon>
        <taxon>Mucoromycota</taxon>
        <taxon>Glomeromycotina</taxon>
        <taxon>Glomeromycetes</taxon>
        <taxon>Glomerales</taxon>
        <taxon>Glomeraceae</taxon>
        <taxon>Rhizophagus</taxon>
    </lineage>
</organism>
<dbReference type="OrthoDB" id="2443429at2759"/>
<name>A0A8H3MA80_9GLOM</name>
<dbReference type="AlphaFoldDB" id="A0A8H3MA80"/>
<dbReference type="Proteomes" id="UP000615446">
    <property type="component" value="Unassembled WGS sequence"/>
</dbReference>